<accession>A0A844AWN3</accession>
<evidence type="ECO:0000256" key="1">
    <source>
        <dbReference type="SAM" id="MobiDB-lite"/>
    </source>
</evidence>
<feature type="region of interest" description="Disordered" evidence="1">
    <location>
        <begin position="498"/>
        <end position="527"/>
    </location>
</feature>
<sequence>MMIKPSGIDDRPEQLRPPVLKEVGVTESERYLASLAEKSFLNLWSYPSPYRDQKTGGNGRGDGKELCDLLVVCGDHIIIFSEKSIEWPSGELPIAWVRWVKRAVIAAAKQAKGAERWIEEHPNRIFLDRNCENPFPIDFPEPGKRKFHHVIVARGASDQCKEYFKGHSGSLMIQPNLKGNMNCPNDPGEAAPFAIGDVNPDGSFVHVLDDVSLDIVMRELDTVRDFTDYLEKKEEFVRSGRLLSAQGEENLLAYYAIRINADGDHDFVIDDEAPEISIERDHYQNWISNPQYRAKKSADKVSYLWDVFVTLFTDHMLNGTSITLDGHDFELSKNELGVRYMALERRFNRRIHGEAIRGALEASIKEDAFFRLMIAPAQSAENETAFFIMTFKYHDWMDANGGYEKYRRIRTERAMIYARGVLEKYPHLRRIVGISREPPQQGRGVSEDLIYAEQCDWTDVEREQIQKDCKEIGVLQRPLTMRHVDEEEYPELTQILFERPHTPRRMMPNRKQRRKQAANQRKGKRRK</sequence>
<comment type="caution">
    <text evidence="2">The sequence shown here is derived from an EMBL/GenBank/DDBJ whole genome shotgun (WGS) entry which is preliminary data.</text>
</comment>
<protein>
    <submittedName>
        <fullName evidence="2">Uncharacterized protein</fullName>
    </submittedName>
</protein>
<dbReference type="Proteomes" id="UP000436694">
    <property type="component" value="Unassembled WGS sequence"/>
</dbReference>
<proteinExistence type="predicted"/>
<organism evidence="2 3">
    <name type="scientific">Tritonibacter aquimaris</name>
    <dbReference type="NCBI Taxonomy" id="2663379"/>
    <lineage>
        <taxon>Bacteria</taxon>
        <taxon>Pseudomonadati</taxon>
        <taxon>Pseudomonadota</taxon>
        <taxon>Alphaproteobacteria</taxon>
        <taxon>Rhodobacterales</taxon>
        <taxon>Paracoccaceae</taxon>
        <taxon>Tritonibacter</taxon>
    </lineage>
</organism>
<name>A0A844AWN3_9RHOB</name>
<dbReference type="AlphaFoldDB" id="A0A844AWN3"/>
<keyword evidence="3" id="KW-1185">Reference proteome</keyword>
<evidence type="ECO:0000313" key="3">
    <source>
        <dbReference type="Proteomes" id="UP000436694"/>
    </source>
</evidence>
<feature type="compositionally biased region" description="Basic residues" evidence="1">
    <location>
        <begin position="502"/>
        <end position="527"/>
    </location>
</feature>
<dbReference type="RefSeq" id="WP_153547325.1">
    <property type="nucleotide sequence ID" value="NZ_WIXK01000004.1"/>
</dbReference>
<evidence type="ECO:0000313" key="2">
    <source>
        <dbReference type="EMBL" id="MQY42794.1"/>
    </source>
</evidence>
<dbReference type="EMBL" id="WIXK01000004">
    <property type="protein sequence ID" value="MQY42794.1"/>
    <property type="molecule type" value="Genomic_DNA"/>
</dbReference>
<gene>
    <name evidence="2" type="ORF">GG681_09085</name>
</gene>
<reference evidence="2 3" key="1">
    <citation type="submission" date="2019-10" db="EMBL/GenBank/DDBJ databases">
        <title>Epibacterium sp. nov., isolated from seawater.</title>
        <authorList>
            <person name="Zhang X."/>
            <person name="Li N."/>
        </authorList>
    </citation>
    <scope>NUCLEOTIDE SEQUENCE [LARGE SCALE GENOMIC DNA]</scope>
    <source>
        <strain evidence="2 3">SM1969</strain>
    </source>
</reference>